<gene>
    <name evidence="1" type="ORF">OMM_11824</name>
</gene>
<reference evidence="2" key="1">
    <citation type="submission" date="2012-11" db="EMBL/GenBank/DDBJ databases">
        <authorList>
            <person name="Lucero-Rivera Y.E."/>
            <person name="Tovar-Ramirez D."/>
        </authorList>
    </citation>
    <scope>NUCLEOTIDE SEQUENCE [LARGE SCALE GENOMIC DNA]</scope>
    <source>
        <strain evidence="2">Araruama</strain>
    </source>
</reference>
<organism evidence="1 2">
    <name type="scientific">Candidatus Magnetoglobus multicellularis str. Araruama</name>
    <dbReference type="NCBI Taxonomy" id="890399"/>
    <lineage>
        <taxon>Bacteria</taxon>
        <taxon>Pseudomonadati</taxon>
        <taxon>Thermodesulfobacteriota</taxon>
        <taxon>Desulfobacteria</taxon>
        <taxon>Desulfobacterales</taxon>
        <taxon>Desulfobacteraceae</taxon>
        <taxon>Candidatus Magnetoglobus</taxon>
    </lineage>
</organism>
<feature type="non-terminal residue" evidence="1">
    <location>
        <position position="92"/>
    </location>
</feature>
<dbReference type="Proteomes" id="UP000189670">
    <property type="component" value="Unassembled WGS sequence"/>
</dbReference>
<dbReference type="EMBL" id="ATBP01001493">
    <property type="protein sequence ID" value="ETR67228.1"/>
    <property type="molecule type" value="Genomic_DNA"/>
</dbReference>
<name>A0A1V1NXD5_9BACT</name>
<protein>
    <recommendedName>
        <fullName evidence="3">Tetratricopeptide repeat protein</fullName>
    </recommendedName>
</protein>
<dbReference type="InterPro" id="IPR011990">
    <property type="entry name" value="TPR-like_helical_dom_sf"/>
</dbReference>
<evidence type="ECO:0000313" key="2">
    <source>
        <dbReference type="Proteomes" id="UP000189670"/>
    </source>
</evidence>
<dbReference type="AlphaFoldDB" id="A0A1V1NXD5"/>
<evidence type="ECO:0000313" key="1">
    <source>
        <dbReference type="EMBL" id="ETR67228.1"/>
    </source>
</evidence>
<sequence>MFWIQKLIENEDWKEASDICQEALNIFPNTSFREQAAGHLIQCAKKLDNKDLILKAKREKFISSPDKDNLLSLVHEAGEQNVRDKELSNLMI</sequence>
<comment type="caution">
    <text evidence="1">The sequence shown here is derived from an EMBL/GenBank/DDBJ whole genome shotgun (WGS) entry which is preliminary data.</text>
</comment>
<dbReference type="Gene3D" id="1.25.40.10">
    <property type="entry name" value="Tetratricopeptide repeat domain"/>
    <property type="match status" value="1"/>
</dbReference>
<evidence type="ECO:0008006" key="3">
    <source>
        <dbReference type="Google" id="ProtNLM"/>
    </source>
</evidence>
<proteinExistence type="predicted"/>
<accession>A0A1V1NXD5</accession>